<feature type="compositionally biased region" description="Basic residues" evidence="3">
    <location>
        <begin position="228"/>
        <end position="238"/>
    </location>
</feature>
<evidence type="ECO:0000256" key="1">
    <source>
        <dbReference type="ARBA" id="ARBA00023125"/>
    </source>
</evidence>
<evidence type="ECO:0000259" key="4">
    <source>
        <dbReference type="PROSITE" id="PS50977"/>
    </source>
</evidence>
<dbReference type="PANTHER" id="PTHR30055">
    <property type="entry name" value="HTH-TYPE TRANSCRIPTIONAL REGULATOR RUTR"/>
    <property type="match status" value="1"/>
</dbReference>
<feature type="compositionally biased region" description="Low complexity" evidence="3">
    <location>
        <begin position="208"/>
        <end position="219"/>
    </location>
</feature>
<protein>
    <submittedName>
        <fullName evidence="5">TetR/AcrR family transcriptional regulator</fullName>
    </submittedName>
</protein>
<sequence length="238" mass="25532">MGRPAGSRNPDFEATRASLVASVQKRLSEPDGPRASFREMAAAAGVSVATLRHYFGSREGVVSAVLSHWHERGQRYMLEVATGPLLPVRASLRGFLFYLELGFRAGVGEVHAIGIACGLREPTLGPKYLCEVLDPTLESVEARLARHVARGELRAGDVRLMALALVSPPLLVLLHQHPLGGTTARPLDWDKFADEHLDAFLRAYGTGHEAPAEPGAEASFGGGGGPPPRKRPRGQHDA</sequence>
<dbReference type="SUPFAM" id="SSF46689">
    <property type="entry name" value="Homeodomain-like"/>
    <property type="match status" value="1"/>
</dbReference>
<evidence type="ECO:0000313" key="5">
    <source>
        <dbReference type="EMBL" id="TKD09890.1"/>
    </source>
</evidence>
<dbReference type="Pfam" id="PF00440">
    <property type="entry name" value="TetR_N"/>
    <property type="match status" value="1"/>
</dbReference>
<dbReference type="RefSeq" id="WP_136928689.1">
    <property type="nucleotide sequence ID" value="NZ_SSMQ01000008.1"/>
</dbReference>
<reference evidence="5 6" key="1">
    <citation type="submission" date="2019-04" db="EMBL/GenBank/DDBJ databases">
        <authorList>
            <person name="Li Y."/>
            <person name="Wang J."/>
        </authorList>
    </citation>
    <scope>NUCLEOTIDE SEQUENCE [LARGE SCALE GENOMIC DNA]</scope>
    <source>
        <strain evidence="5 6">DSM 14668</strain>
    </source>
</reference>
<dbReference type="Gene3D" id="1.10.10.60">
    <property type="entry name" value="Homeodomain-like"/>
    <property type="match status" value="1"/>
</dbReference>
<gene>
    <name evidence="5" type="ORF">E8A74_09765</name>
</gene>
<dbReference type="InterPro" id="IPR039536">
    <property type="entry name" value="TetR_C_Proteobacteria"/>
</dbReference>
<dbReference type="Pfam" id="PF14246">
    <property type="entry name" value="TetR_C_7"/>
    <property type="match status" value="1"/>
</dbReference>
<dbReference type="GO" id="GO:0000976">
    <property type="term" value="F:transcription cis-regulatory region binding"/>
    <property type="evidence" value="ECO:0007669"/>
    <property type="project" value="TreeGrafter"/>
</dbReference>
<name>A0A4U1JGR9_9BACT</name>
<dbReference type="PANTHER" id="PTHR30055:SF226">
    <property type="entry name" value="HTH-TYPE TRANSCRIPTIONAL REGULATOR PKSA"/>
    <property type="match status" value="1"/>
</dbReference>
<dbReference type="GO" id="GO:0003700">
    <property type="term" value="F:DNA-binding transcription factor activity"/>
    <property type="evidence" value="ECO:0007669"/>
    <property type="project" value="TreeGrafter"/>
</dbReference>
<dbReference type="Gene3D" id="1.10.357.10">
    <property type="entry name" value="Tetracycline Repressor, domain 2"/>
    <property type="match status" value="1"/>
</dbReference>
<dbReference type="Proteomes" id="UP000309215">
    <property type="component" value="Unassembled WGS sequence"/>
</dbReference>
<accession>A0A4U1JGR9</accession>
<evidence type="ECO:0000313" key="6">
    <source>
        <dbReference type="Proteomes" id="UP000309215"/>
    </source>
</evidence>
<dbReference type="InterPro" id="IPR001647">
    <property type="entry name" value="HTH_TetR"/>
</dbReference>
<dbReference type="InterPro" id="IPR036271">
    <property type="entry name" value="Tet_transcr_reg_TetR-rel_C_sf"/>
</dbReference>
<organism evidence="5 6">
    <name type="scientific">Polyangium fumosum</name>
    <dbReference type="NCBI Taxonomy" id="889272"/>
    <lineage>
        <taxon>Bacteria</taxon>
        <taxon>Pseudomonadati</taxon>
        <taxon>Myxococcota</taxon>
        <taxon>Polyangia</taxon>
        <taxon>Polyangiales</taxon>
        <taxon>Polyangiaceae</taxon>
        <taxon>Polyangium</taxon>
    </lineage>
</organism>
<proteinExistence type="predicted"/>
<dbReference type="PROSITE" id="PS50977">
    <property type="entry name" value="HTH_TETR_2"/>
    <property type="match status" value="1"/>
</dbReference>
<dbReference type="InterPro" id="IPR009057">
    <property type="entry name" value="Homeodomain-like_sf"/>
</dbReference>
<feature type="domain" description="HTH tetR-type" evidence="4">
    <location>
        <begin position="13"/>
        <end position="73"/>
    </location>
</feature>
<evidence type="ECO:0000256" key="3">
    <source>
        <dbReference type="SAM" id="MobiDB-lite"/>
    </source>
</evidence>
<dbReference type="EMBL" id="SSMQ01000008">
    <property type="protein sequence ID" value="TKD09890.1"/>
    <property type="molecule type" value="Genomic_DNA"/>
</dbReference>
<dbReference type="SUPFAM" id="SSF48498">
    <property type="entry name" value="Tetracyclin repressor-like, C-terminal domain"/>
    <property type="match status" value="1"/>
</dbReference>
<keyword evidence="1 2" id="KW-0238">DNA-binding</keyword>
<feature type="region of interest" description="Disordered" evidence="3">
    <location>
        <begin position="208"/>
        <end position="238"/>
    </location>
</feature>
<evidence type="ECO:0000256" key="2">
    <source>
        <dbReference type="PROSITE-ProRule" id="PRU00335"/>
    </source>
</evidence>
<dbReference type="InterPro" id="IPR050109">
    <property type="entry name" value="HTH-type_TetR-like_transc_reg"/>
</dbReference>
<dbReference type="OrthoDB" id="5512127at2"/>
<keyword evidence="6" id="KW-1185">Reference proteome</keyword>
<feature type="DNA-binding region" description="H-T-H motif" evidence="2">
    <location>
        <begin position="36"/>
        <end position="55"/>
    </location>
</feature>
<comment type="caution">
    <text evidence="5">The sequence shown here is derived from an EMBL/GenBank/DDBJ whole genome shotgun (WGS) entry which is preliminary data.</text>
</comment>
<dbReference type="AlphaFoldDB" id="A0A4U1JGR9"/>